<feature type="transmembrane region" description="Helical" evidence="12">
    <location>
        <begin position="20"/>
        <end position="41"/>
    </location>
</feature>
<keyword evidence="11 12" id="KW-0739">Sodium transport</keyword>
<feature type="transmembrane region" description="Helical" evidence="12">
    <location>
        <begin position="331"/>
        <end position="353"/>
    </location>
</feature>
<feature type="transmembrane region" description="Helical" evidence="12">
    <location>
        <begin position="365"/>
        <end position="388"/>
    </location>
</feature>
<sequence length="630" mass="67620">MATGQTPRSRRLASPIREFIATQSSGAVVLLAATVVALAWANSPWSDTYEEFWHTEFALRLGGAELSLDLRHWANDGLMALFFFVVGLEVRREFDMGELRERRRVATPVLAALGGMAVPALLYLAVNAGDSAVHGWAIAMGTDTAFALGVLALAGERATPRTRTFVLTAVIVDDVMALTIIAIAYSDDVSLAALAVAVALFGVVLVLKHAGVRHGVPYFLVGTGIWLATLVSGVHATLAGIALGLIASAFPPSREDLERVGAVWRLFREQPVPEYARTASRTLATAISPNERLQHLFHPWTNYLIVPVFALANAGMVINGDVLREAATSPITLGIVLGLVVGKPVGIVGMTWLVSRFGFPLTVPWPQLIGAGTIGGVGFTVSLLIAGIAFDGRELDDAKLGILAASLIATLLSLLVFRVIGRLPQRARAAGQAGLAAPIVDLADPVDPEVDHIRGPVDGKVTLVEYGDFECPYCGRAEPVLRELTQAFGDDLTFVFRHLPLTDVHEHAQLAAEAAEAAGKQGRFWELHDLLLTRQDALTHEDLLGYATDLGLDADRFARDLSSRHFALRVTRDVESAEQSGVAGTPTFFVNGQRHHGAYDLESLRAAITRELAAANTMRVTRSQDDDPGR</sequence>
<dbReference type="NCBIfam" id="TIGR00773">
    <property type="entry name" value="NhaA"/>
    <property type="match status" value="1"/>
</dbReference>
<dbReference type="InterPro" id="IPR013766">
    <property type="entry name" value="Thioredoxin_domain"/>
</dbReference>
<keyword evidence="9 12" id="KW-0406">Ion transport</keyword>
<name>A0A4R4RQN3_9ACTN</name>
<keyword evidence="4 12" id="KW-0050">Antiport</keyword>
<evidence type="ECO:0000259" key="13">
    <source>
        <dbReference type="PROSITE" id="PS51352"/>
    </source>
</evidence>
<dbReference type="PANTHER" id="PTHR30341:SF0">
    <property type="entry name" value="NA(+)_H(+) ANTIPORTER NHAA"/>
    <property type="match status" value="1"/>
</dbReference>
<dbReference type="Gene3D" id="3.40.30.10">
    <property type="entry name" value="Glutaredoxin"/>
    <property type="match status" value="1"/>
</dbReference>
<feature type="transmembrane region" description="Helical" evidence="12">
    <location>
        <begin position="191"/>
        <end position="207"/>
    </location>
</feature>
<feature type="transmembrane region" description="Helical" evidence="12">
    <location>
        <begin position="219"/>
        <end position="250"/>
    </location>
</feature>
<keyword evidence="15" id="KW-1185">Reference proteome</keyword>
<evidence type="ECO:0000256" key="3">
    <source>
        <dbReference type="ARBA" id="ARBA00022448"/>
    </source>
</evidence>
<comment type="catalytic activity">
    <reaction evidence="12">
        <text>Na(+)(in) + 2 H(+)(out) = Na(+)(out) + 2 H(+)(in)</text>
        <dbReference type="Rhea" id="RHEA:29251"/>
        <dbReference type="ChEBI" id="CHEBI:15378"/>
        <dbReference type="ChEBI" id="CHEBI:29101"/>
    </reaction>
</comment>
<feature type="transmembrane region" description="Helical" evidence="12">
    <location>
        <begin position="300"/>
        <end position="319"/>
    </location>
</feature>
<evidence type="ECO:0000256" key="2">
    <source>
        <dbReference type="ARBA" id="ARBA00007006"/>
    </source>
</evidence>
<feature type="transmembrane region" description="Helical" evidence="12">
    <location>
        <begin position="132"/>
        <end position="153"/>
    </location>
</feature>
<keyword evidence="8 12" id="KW-0915">Sodium</keyword>
<dbReference type="Gene3D" id="1.20.1530.10">
    <property type="entry name" value="Na+/H+ antiporter like domain"/>
    <property type="match status" value="1"/>
</dbReference>
<evidence type="ECO:0000256" key="1">
    <source>
        <dbReference type="ARBA" id="ARBA00004429"/>
    </source>
</evidence>
<evidence type="ECO:0000256" key="4">
    <source>
        <dbReference type="ARBA" id="ARBA00022449"/>
    </source>
</evidence>
<accession>A0A4R4RQN3</accession>
<comment type="subcellular location">
    <subcellularLocation>
        <location evidence="1">Cell inner membrane</location>
        <topology evidence="1">Multi-pass membrane protein</topology>
    </subcellularLocation>
    <subcellularLocation>
        <location evidence="12">Cell membrane</location>
        <topology evidence="12">Multi-pass membrane protein</topology>
    </subcellularLocation>
</comment>
<dbReference type="InterPro" id="IPR023171">
    <property type="entry name" value="Na/H_antiporter_dom_sf"/>
</dbReference>
<dbReference type="OrthoDB" id="117402at2"/>
<gene>
    <name evidence="12 14" type="primary">nhaA</name>
    <name evidence="14" type="ORF">E1212_09780</name>
</gene>
<comment type="similarity">
    <text evidence="12">Belongs to the NhaA Na(+)/H(+) (TC 2.A.33) antiporter family.</text>
</comment>
<feature type="transmembrane region" description="Helical" evidence="12">
    <location>
        <begin position="165"/>
        <end position="185"/>
    </location>
</feature>
<dbReference type="InterPro" id="IPR012336">
    <property type="entry name" value="Thioredoxin-like_fold"/>
</dbReference>
<keyword evidence="10 12" id="KW-0472">Membrane</keyword>
<evidence type="ECO:0000256" key="6">
    <source>
        <dbReference type="ARBA" id="ARBA00022692"/>
    </source>
</evidence>
<evidence type="ECO:0000256" key="9">
    <source>
        <dbReference type="ARBA" id="ARBA00023065"/>
    </source>
</evidence>
<evidence type="ECO:0000313" key="14">
    <source>
        <dbReference type="EMBL" id="TDC52120.1"/>
    </source>
</evidence>
<keyword evidence="7 12" id="KW-1133">Transmembrane helix</keyword>
<evidence type="ECO:0000256" key="12">
    <source>
        <dbReference type="HAMAP-Rule" id="MF_01844"/>
    </source>
</evidence>
<dbReference type="Proteomes" id="UP000295621">
    <property type="component" value="Unassembled WGS sequence"/>
</dbReference>
<comment type="function">
    <text evidence="12">Na(+)/H(+) antiporter that extrudes sodium in exchange for external protons.</text>
</comment>
<evidence type="ECO:0000256" key="7">
    <source>
        <dbReference type="ARBA" id="ARBA00022989"/>
    </source>
</evidence>
<protein>
    <recommendedName>
        <fullName evidence="12">Na(+)/H(+) antiporter NhaA</fullName>
    </recommendedName>
    <alternativeName>
        <fullName evidence="12">Sodium/proton antiporter NhaA</fullName>
    </alternativeName>
</protein>
<keyword evidence="5 12" id="KW-1003">Cell membrane</keyword>
<dbReference type="HAMAP" id="MF_01844">
    <property type="entry name" value="NhaA"/>
    <property type="match status" value="1"/>
</dbReference>
<evidence type="ECO:0000256" key="5">
    <source>
        <dbReference type="ARBA" id="ARBA00022475"/>
    </source>
</evidence>
<dbReference type="Pfam" id="PF13462">
    <property type="entry name" value="Thioredoxin_4"/>
    <property type="match status" value="1"/>
</dbReference>
<feature type="transmembrane region" description="Helical" evidence="12">
    <location>
        <begin position="109"/>
        <end position="126"/>
    </location>
</feature>
<dbReference type="EMBL" id="SMKL01000017">
    <property type="protein sequence ID" value="TDC52120.1"/>
    <property type="molecule type" value="Genomic_DNA"/>
</dbReference>
<dbReference type="GO" id="GO:0015385">
    <property type="term" value="F:sodium:proton antiporter activity"/>
    <property type="evidence" value="ECO:0007669"/>
    <property type="project" value="UniProtKB-UniRule"/>
</dbReference>
<reference evidence="14 15" key="1">
    <citation type="submission" date="2019-02" db="EMBL/GenBank/DDBJ databases">
        <title>Draft genome sequences of novel Actinobacteria.</title>
        <authorList>
            <person name="Sahin N."/>
            <person name="Ay H."/>
            <person name="Saygin H."/>
        </authorList>
    </citation>
    <scope>NUCLEOTIDE SEQUENCE [LARGE SCALE GENOMIC DNA]</scope>
    <source>
        <strain evidence="14 15">KC603</strain>
    </source>
</reference>
<dbReference type="InterPro" id="IPR004670">
    <property type="entry name" value="NhaA"/>
</dbReference>
<evidence type="ECO:0000256" key="10">
    <source>
        <dbReference type="ARBA" id="ARBA00023136"/>
    </source>
</evidence>
<dbReference type="GO" id="GO:0006885">
    <property type="term" value="P:regulation of pH"/>
    <property type="evidence" value="ECO:0007669"/>
    <property type="project" value="UniProtKB-UniRule"/>
</dbReference>
<dbReference type="GO" id="GO:0005886">
    <property type="term" value="C:plasma membrane"/>
    <property type="evidence" value="ECO:0007669"/>
    <property type="project" value="UniProtKB-SubCell"/>
</dbReference>
<proteinExistence type="inferred from homology"/>
<comment type="similarity">
    <text evidence="2">In the N-terminal section; belongs to the NhaA Na(+)/H(+) (TC 2.A.33) antiporter family.</text>
</comment>
<dbReference type="SUPFAM" id="SSF52833">
    <property type="entry name" value="Thioredoxin-like"/>
    <property type="match status" value="1"/>
</dbReference>
<dbReference type="PROSITE" id="PS51352">
    <property type="entry name" value="THIOREDOXIN_2"/>
    <property type="match status" value="1"/>
</dbReference>
<feature type="domain" description="Thioredoxin" evidence="13">
    <location>
        <begin position="431"/>
        <end position="613"/>
    </location>
</feature>
<dbReference type="PANTHER" id="PTHR30341">
    <property type="entry name" value="SODIUM ION/PROTON ANTIPORTER NHAA-RELATED"/>
    <property type="match status" value="1"/>
</dbReference>
<comment type="caution">
    <text evidence="14">The sequence shown here is derived from an EMBL/GenBank/DDBJ whole genome shotgun (WGS) entry which is preliminary data.</text>
</comment>
<dbReference type="RefSeq" id="WP_131981779.1">
    <property type="nucleotide sequence ID" value="NZ_SMKL01000017.1"/>
</dbReference>
<feature type="transmembrane region" description="Helical" evidence="12">
    <location>
        <begin position="400"/>
        <end position="420"/>
    </location>
</feature>
<dbReference type="InterPro" id="IPR036249">
    <property type="entry name" value="Thioredoxin-like_sf"/>
</dbReference>
<dbReference type="Pfam" id="PF06965">
    <property type="entry name" value="Na_H_antiport_1"/>
    <property type="match status" value="1"/>
</dbReference>
<evidence type="ECO:0000256" key="11">
    <source>
        <dbReference type="ARBA" id="ARBA00023201"/>
    </source>
</evidence>
<keyword evidence="3 12" id="KW-0813">Transport</keyword>
<dbReference type="AlphaFoldDB" id="A0A4R4RQN3"/>
<evidence type="ECO:0000313" key="15">
    <source>
        <dbReference type="Proteomes" id="UP000295621"/>
    </source>
</evidence>
<evidence type="ECO:0000256" key="8">
    <source>
        <dbReference type="ARBA" id="ARBA00023053"/>
    </source>
</evidence>
<organism evidence="14 15">
    <name type="scientific">Jiangella ureilytica</name>
    <dbReference type="NCBI Taxonomy" id="2530374"/>
    <lineage>
        <taxon>Bacteria</taxon>
        <taxon>Bacillati</taxon>
        <taxon>Actinomycetota</taxon>
        <taxon>Actinomycetes</taxon>
        <taxon>Jiangellales</taxon>
        <taxon>Jiangellaceae</taxon>
        <taxon>Jiangella</taxon>
    </lineage>
</organism>
<keyword evidence="6 12" id="KW-0812">Transmembrane</keyword>
<feature type="transmembrane region" description="Helical" evidence="12">
    <location>
        <begin position="70"/>
        <end position="88"/>
    </location>
</feature>